<evidence type="ECO:0000313" key="8">
    <source>
        <dbReference type="Proteomes" id="UP000324585"/>
    </source>
</evidence>
<dbReference type="InterPro" id="IPR038499">
    <property type="entry name" value="BRO1_sf"/>
</dbReference>
<dbReference type="PANTHER" id="PTHR23030:SF30">
    <property type="entry name" value="TYROSINE-PROTEIN PHOSPHATASE NON-RECEPTOR TYPE 23"/>
    <property type="match status" value="1"/>
</dbReference>
<dbReference type="GO" id="GO:0043328">
    <property type="term" value="P:protein transport to vacuole involved in ubiquitin-dependent protein catabolic process via the multivesicular body sorting pathway"/>
    <property type="evidence" value="ECO:0007669"/>
    <property type="project" value="TreeGrafter"/>
</dbReference>
<name>A0A5J4YS51_PORPP</name>
<evidence type="ECO:0000256" key="5">
    <source>
        <dbReference type="SAM" id="MobiDB-lite"/>
    </source>
</evidence>
<dbReference type="Gene3D" id="1.25.40.280">
    <property type="entry name" value="alix/aip1 like domains"/>
    <property type="match status" value="1"/>
</dbReference>
<protein>
    <submittedName>
        <fullName evidence="7">Programmed cell death 6-interacting protein</fullName>
    </submittedName>
</protein>
<sequence>MAQVRAIVPGKTDVHSMLYYAATAAQSRPLEPLRAQKLTKACESMQTLRMGMYTVCADRQGLPASEMAKTTLLKYFRALDMVAAHVDTGKQTRVMFRWMASARDPNEMCESNQIIAEKASVLFNLACSCSRIGEWQFDSRGTDSLREAAKEFQQAAGFFKTCSEMLVQRSAASDDWQVQFTKLSIDYVRALEILMLGNAQAAFYEVATTSGLADDQTARIAGGARNLFLLCSRKLEQCPEKPEDLFIACQILESYFEAELQSKMALHHRANHDMAPRLTRLQLSLHAVYRARGSLLPMLRSTRMHSNGLLDKPNFISTMERRLELIDRELRERHAMAKDENDKIYLAVPASRVDDVEARVSVKSSPVQSLIDSVEIEPDVISGFSQLMSVGKSGPALEYANMVSQMLSSKTQSVSSALAPVEELLSLIHIQSDKLRDPSVLATSSNDSTRLTAMNEAKLKSALEAVKGGGIQRLRSLEAEVMVQSEDCKRHLAEILASISREEADDATLFHQLSTANATLAQDLLRTRRRSQEVSAHYRATCDRIRSELNAAGRADEQLRTRLASHADMLSKLEDVSPADLDVSAVSTVAPFKAKALEQIGAEMRLAESLSDSLIAKCKKSLETLESIAAADELTSDEIPADASKRAEFFAKRMESQYGKVHANIAQQKRELFDVEQQLMGIMDRTLEQNASGRNALEEKIQLADALEESASEWATLCSYLNEGLKFYASEKKNLVKLAQDVLVFTEARKTEGDQISNELNRRMAGMSLAGAGYPQHSEQAPASGAHAYGHNPYGHNPYGQPSSNPYSGIAPSFSYPGAGPGQGQPPQPPHGGGFGGYQPPSYQPFYPQNRPRPPP</sequence>
<dbReference type="InterPro" id="IPR004328">
    <property type="entry name" value="BRO1_dom"/>
</dbReference>
<gene>
    <name evidence="7" type="ORF">FVE85_4877</name>
</gene>
<accession>A0A5J4YS51</accession>
<dbReference type="Pfam" id="PF03097">
    <property type="entry name" value="BRO1"/>
    <property type="match status" value="1"/>
</dbReference>
<feature type="compositionally biased region" description="Low complexity" evidence="5">
    <location>
        <begin position="838"/>
        <end position="850"/>
    </location>
</feature>
<dbReference type="OrthoDB" id="5111at2759"/>
<dbReference type="Gene3D" id="1.20.120.560">
    <property type="entry name" value="alix/aip1 in complex with the ypdl late domain"/>
    <property type="match status" value="1"/>
</dbReference>
<feature type="domain" description="BRO1" evidence="6">
    <location>
        <begin position="60"/>
        <end position="405"/>
    </location>
</feature>
<dbReference type="OMA" id="ERHAMAK"/>
<evidence type="ECO:0000256" key="1">
    <source>
        <dbReference type="ARBA" id="ARBA00004177"/>
    </source>
</evidence>
<dbReference type="PANTHER" id="PTHR23030">
    <property type="entry name" value="PCD6 INTERACTING PROTEIN-RELATED"/>
    <property type="match status" value="1"/>
</dbReference>
<dbReference type="Gene3D" id="1.20.140.50">
    <property type="entry name" value="alix/aip1 like domains"/>
    <property type="match status" value="1"/>
</dbReference>
<evidence type="ECO:0000259" key="6">
    <source>
        <dbReference type="PROSITE" id="PS51180"/>
    </source>
</evidence>
<dbReference type="PROSITE" id="PS51180">
    <property type="entry name" value="BRO1"/>
    <property type="match status" value="1"/>
</dbReference>
<comment type="subcellular location">
    <subcellularLocation>
        <location evidence="2">Cytoplasm</location>
    </subcellularLocation>
    <subcellularLocation>
        <location evidence="1">Endosome</location>
    </subcellularLocation>
</comment>
<dbReference type="EMBL" id="VRMN01000006">
    <property type="protein sequence ID" value="KAA8493740.1"/>
    <property type="molecule type" value="Genomic_DNA"/>
</dbReference>
<evidence type="ECO:0000256" key="3">
    <source>
        <dbReference type="ARBA" id="ARBA00022490"/>
    </source>
</evidence>
<reference evidence="8" key="1">
    <citation type="journal article" date="2019" name="Nat. Commun.">
        <title>Expansion of phycobilisome linker gene families in mesophilic red algae.</title>
        <authorList>
            <person name="Lee J."/>
            <person name="Kim D."/>
            <person name="Bhattacharya D."/>
            <person name="Yoon H.S."/>
        </authorList>
    </citation>
    <scope>NUCLEOTIDE SEQUENCE [LARGE SCALE GENOMIC DNA]</scope>
    <source>
        <strain evidence="8">CCMP 1328</strain>
    </source>
</reference>
<keyword evidence="3" id="KW-0963">Cytoplasm</keyword>
<evidence type="ECO:0000256" key="4">
    <source>
        <dbReference type="ARBA" id="ARBA00022753"/>
    </source>
</evidence>
<comment type="caution">
    <text evidence="7">The sequence shown here is derived from an EMBL/GenBank/DDBJ whole genome shotgun (WGS) entry which is preliminary data.</text>
</comment>
<evidence type="ECO:0000256" key="2">
    <source>
        <dbReference type="ARBA" id="ARBA00004496"/>
    </source>
</evidence>
<dbReference type="InterPro" id="IPR025304">
    <property type="entry name" value="ALIX_V_dom"/>
</dbReference>
<dbReference type="Pfam" id="PF13949">
    <property type="entry name" value="ALIX_LYPXL_bnd"/>
    <property type="match status" value="1"/>
</dbReference>
<feature type="region of interest" description="Disordered" evidence="5">
    <location>
        <begin position="772"/>
        <end position="856"/>
    </location>
</feature>
<dbReference type="AlphaFoldDB" id="A0A5J4YS51"/>
<dbReference type="GO" id="GO:0005768">
    <property type="term" value="C:endosome"/>
    <property type="evidence" value="ECO:0007669"/>
    <property type="project" value="UniProtKB-SubCell"/>
</dbReference>
<dbReference type="SMART" id="SM01041">
    <property type="entry name" value="BRO1"/>
    <property type="match status" value="1"/>
</dbReference>
<keyword evidence="8" id="KW-1185">Reference proteome</keyword>
<dbReference type="Proteomes" id="UP000324585">
    <property type="component" value="Unassembled WGS sequence"/>
</dbReference>
<keyword evidence="4" id="KW-0967">Endosome</keyword>
<evidence type="ECO:0000313" key="7">
    <source>
        <dbReference type="EMBL" id="KAA8493740.1"/>
    </source>
</evidence>
<proteinExistence type="predicted"/>
<organism evidence="7 8">
    <name type="scientific">Porphyridium purpureum</name>
    <name type="common">Red alga</name>
    <name type="synonym">Porphyridium cruentum</name>
    <dbReference type="NCBI Taxonomy" id="35688"/>
    <lineage>
        <taxon>Eukaryota</taxon>
        <taxon>Rhodophyta</taxon>
        <taxon>Bangiophyceae</taxon>
        <taxon>Porphyridiales</taxon>
        <taxon>Porphyridiaceae</taxon>
        <taxon>Porphyridium</taxon>
    </lineage>
</organism>